<dbReference type="PROSITE" id="PS51379">
    <property type="entry name" value="4FE4S_FER_2"/>
    <property type="match status" value="2"/>
</dbReference>
<keyword evidence="5" id="KW-0411">Iron-sulfur</keyword>
<evidence type="ECO:0000256" key="5">
    <source>
        <dbReference type="ARBA" id="ARBA00023014"/>
    </source>
</evidence>
<dbReference type="SUPFAM" id="SSF51905">
    <property type="entry name" value="FAD/NAD(P)-binding domain"/>
    <property type="match status" value="1"/>
</dbReference>
<evidence type="ECO:0000313" key="7">
    <source>
        <dbReference type="EMBL" id="GBG12915.1"/>
    </source>
</evidence>
<sequence length="431" mass="46438">MTFLLLFGLPFAVVLFFYLRRQRTTDERDRHKLQEALESGMGEPPSLHPVFDPALCIGCGACIPACPEHAIGIIAGKGALVTPAKCIGHGACAAACPVKGIQLVFGTEKRGMDIPQVKPNFETNVPGIFIAGELGGMGLIRKTTEQGKQAIEHIAKHKGGKAPYDVIIVGAGPAGIAATLGAQALGLRYVTLEQEDSLGGAVYHYPRNKLTMTAPMNLPQVGEVKIYDIRKEDLLKLWNGIVRDTGIKINFFERMEKIVSSEHGYTVQTSKGSYEATCVLLSIGRRGTPRKLDVPGENQPKVVYRLIDAEQYRGQHVLVVGGGDSAIEAAISLSEEPGTTVTLSYRSEAFSRIKQKNRQNLDAAEVAKTLTVMLKSNVKDIGENDVTLEWNGQLVTIPNQAVVICAGGILPTPLLKEIGVMVETHHGKVAA</sequence>
<protein>
    <submittedName>
        <fullName evidence="7">Alkyl hydroperoxide reductase subunit F</fullName>
    </submittedName>
</protein>
<evidence type="ECO:0000259" key="6">
    <source>
        <dbReference type="PROSITE" id="PS51379"/>
    </source>
</evidence>
<dbReference type="Pfam" id="PF13738">
    <property type="entry name" value="Pyr_redox_3"/>
    <property type="match status" value="1"/>
</dbReference>
<dbReference type="GO" id="GO:0051536">
    <property type="term" value="F:iron-sulfur cluster binding"/>
    <property type="evidence" value="ECO:0007669"/>
    <property type="project" value="UniProtKB-KW"/>
</dbReference>
<reference evidence="7 8" key="1">
    <citation type="journal article" date="2018" name="Environ. Microbiol.">
        <title>Isolation and genomic characterization of Novimethylophilus kurashikiensis gen. nov. sp. nov., a new lanthanide-dependent methylotrophic species of Methylophilaceae.</title>
        <authorList>
            <person name="Lv H."/>
            <person name="Sahin N."/>
            <person name="Tani A."/>
        </authorList>
    </citation>
    <scope>NUCLEOTIDE SEQUENCE [LARGE SCALE GENOMIC DNA]</scope>
    <source>
        <strain evidence="7 8">La2-4</strain>
    </source>
</reference>
<name>A0A2R5F3P1_9PROT</name>
<evidence type="ECO:0000313" key="8">
    <source>
        <dbReference type="Proteomes" id="UP000245081"/>
    </source>
</evidence>
<keyword evidence="1" id="KW-0285">Flavoprotein</keyword>
<dbReference type="RefSeq" id="WP_109014134.1">
    <property type="nucleotide sequence ID" value="NZ_BDOQ01000002.1"/>
</dbReference>
<evidence type="ECO:0000256" key="3">
    <source>
        <dbReference type="ARBA" id="ARBA00023002"/>
    </source>
</evidence>
<dbReference type="EMBL" id="BDOQ01000002">
    <property type="protein sequence ID" value="GBG12915.1"/>
    <property type="molecule type" value="Genomic_DNA"/>
</dbReference>
<comment type="caution">
    <text evidence="7">The sequence shown here is derived from an EMBL/GenBank/DDBJ whole genome shotgun (WGS) entry which is preliminary data.</text>
</comment>
<dbReference type="InterPro" id="IPR050097">
    <property type="entry name" value="Ferredoxin-NADP_redctase_2"/>
</dbReference>
<evidence type="ECO:0000256" key="4">
    <source>
        <dbReference type="ARBA" id="ARBA00023004"/>
    </source>
</evidence>
<dbReference type="InterPro" id="IPR017896">
    <property type="entry name" value="4Fe4S_Fe-S-bd"/>
</dbReference>
<keyword evidence="8" id="KW-1185">Reference proteome</keyword>
<dbReference type="Gene3D" id="3.50.50.60">
    <property type="entry name" value="FAD/NAD(P)-binding domain"/>
    <property type="match status" value="2"/>
</dbReference>
<keyword evidence="2" id="KW-0479">Metal-binding</keyword>
<evidence type="ECO:0000256" key="1">
    <source>
        <dbReference type="ARBA" id="ARBA00022630"/>
    </source>
</evidence>
<dbReference type="Gene3D" id="3.30.70.20">
    <property type="match status" value="1"/>
</dbReference>
<evidence type="ECO:0000256" key="2">
    <source>
        <dbReference type="ARBA" id="ARBA00022723"/>
    </source>
</evidence>
<dbReference type="PRINTS" id="PR00469">
    <property type="entry name" value="PNDRDTASEII"/>
</dbReference>
<keyword evidence="3" id="KW-0560">Oxidoreductase</keyword>
<proteinExistence type="predicted"/>
<dbReference type="PRINTS" id="PR00368">
    <property type="entry name" value="FADPNR"/>
</dbReference>
<dbReference type="SUPFAM" id="SSF54862">
    <property type="entry name" value="4Fe-4S ferredoxins"/>
    <property type="match status" value="1"/>
</dbReference>
<organism evidence="7 8">
    <name type="scientific">Novimethylophilus kurashikiensis</name>
    <dbReference type="NCBI Taxonomy" id="1825523"/>
    <lineage>
        <taxon>Bacteria</taxon>
        <taxon>Pseudomonadati</taxon>
        <taxon>Pseudomonadota</taxon>
        <taxon>Betaproteobacteria</taxon>
        <taxon>Nitrosomonadales</taxon>
        <taxon>Methylophilaceae</taxon>
        <taxon>Novimethylophilus</taxon>
    </lineage>
</organism>
<feature type="domain" description="4Fe-4S ferredoxin-type" evidence="6">
    <location>
        <begin position="47"/>
        <end position="76"/>
    </location>
</feature>
<dbReference type="PANTHER" id="PTHR48105">
    <property type="entry name" value="THIOREDOXIN REDUCTASE 1-RELATED-RELATED"/>
    <property type="match status" value="1"/>
</dbReference>
<dbReference type="OrthoDB" id="9808559at2"/>
<gene>
    <name evidence="7" type="ORF">NMK_0452</name>
</gene>
<accession>A0A2R5F3P1</accession>
<dbReference type="PROSITE" id="PS00198">
    <property type="entry name" value="4FE4S_FER_1"/>
    <property type="match status" value="1"/>
</dbReference>
<dbReference type="AlphaFoldDB" id="A0A2R5F3P1"/>
<feature type="domain" description="4Fe-4S ferredoxin-type" evidence="6">
    <location>
        <begin position="77"/>
        <end position="106"/>
    </location>
</feature>
<dbReference type="InterPro" id="IPR017900">
    <property type="entry name" value="4Fe4S_Fe_S_CS"/>
</dbReference>
<dbReference type="Pfam" id="PF13237">
    <property type="entry name" value="Fer4_10"/>
    <property type="match status" value="1"/>
</dbReference>
<dbReference type="GO" id="GO:0046872">
    <property type="term" value="F:metal ion binding"/>
    <property type="evidence" value="ECO:0007669"/>
    <property type="project" value="UniProtKB-KW"/>
</dbReference>
<dbReference type="Proteomes" id="UP000245081">
    <property type="component" value="Unassembled WGS sequence"/>
</dbReference>
<keyword evidence="4" id="KW-0408">Iron</keyword>
<dbReference type="InterPro" id="IPR036188">
    <property type="entry name" value="FAD/NAD-bd_sf"/>
</dbReference>
<dbReference type="GO" id="GO:0016491">
    <property type="term" value="F:oxidoreductase activity"/>
    <property type="evidence" value="ECO:0007669"/>
    <property type="project" value="UniProtKB-KW"/>
</dbReference>